<gene>
    <name evidence="6" type="ORF">HNQ40_002822</name>
</gene>
<reference evidence="6 7" key="1">
    <citation type="submission" date="2020-08" db="EMBL/GenBank/DDBJ databases">
        <title>Genomic Encyclopedia of Type Strains, Phase IV (KMG-IV): sequencing the most valuable type-strain genomes for metagenomic binning, comparative biology and taxonomic classification.</title>
        <authorList>
            <person name="Goeker M."/>
        </authorList>
    </citation>
    <scope>NUCLEOTIDE SEQUENCE [LARGE SCALE GENOMIC DNA]</scope>
    <source>
        <strain evidence="6 7">DSM 103725</strain>
    </source>
</reference>
<dbReference type="Gene3D" id="3.40.50.1380">
    <property type="entry name" value="Methylglyoxal synthase-like domain"/>
    <property type="match status" value="1"/>
</dbReference>
<name>A0A7X0HA77_9BACT</name>
<evidence type="ECO:0000256" key="2">
    <source>
        <dbReference type="ARBA" id="ARBA00022755"/>
    </source>
</evidence>
<dbReference type="InterPro" id="IPR011607">
    <property type="entry name" value="MGS-like_dom"/>
</dbReference>
<keyword evidence="3 6" id="KW-0378">Hydrolase</keyword>
<accession>A0A7X0HA77</accession>
<protein>
    <submittedName>
        <fullName evidence="6">Phosphoribosylaminoimidazolecarboxamide formyltransferase/IMP cyclohydrolase</fullName>
        <ecNumber evidence="6">2.1.2.3</ecNumber>
        <ecNumber evidence="6">3.5.4.10</ecNumber>
    </submittedName>
</protein>
<evidence type="ECO:0000256" key="1">
    <source>
        <dbReference type="ARBA" id="ARBA00022679"/>
    </source>
</evidence>
<comment type="caution">
    <text evidence="6">The sequence shown here is derived from an EMBL/GenBank/DDBJ whole genome shotgun (WGS) entry which is preliminary data.</text>
</comment>
<dbReference type="CDD" id="cd01421">
    <property type="entry name" value="IMPCH"/>
    <property type="match status" value="1"/>
</dbReference>
<organism evidence="6 7">
    <name type="scientific">Algisphaera agarilytica</name>
    <dbReference type="NCBI Taxonomy" id="1385975"/>
    <lineage>
        <taxon>Bacteria</taxon>
        <taxon>Pseudomonadati</taxon>
        <taxon>Planctomycetota</taxon>
        <taxon>Phycisphaerae</taxon>
        <taxon>Phycisphaerales</taxon>
        <taxon>Phycisphaeraceae</taxon>
        <taxon>Algisphaera</taxon>
    </lineage>
</organism>
<dbReference type="EC" id="2.1.2.3" evidence="6"/>
<dbReference type="GO" id="GO:0003937">
    <property type="term" value="F:IMP cyclohydrolase activity"/>
    <property type="evidence" value="ECO:0007669"/>
    <property type="project" value="UniProtKB-EC"/>
</dbReference>
<dbReference type="SMART" id="SM00851">
    <property type="entry name" value="MGS"/>
    <property type="match status" value="1"/>
</dbReference>
<dbReference type="Proteomes" id="UP000541810">
    <property type="component" value="Unassembled WGS sequence"/>
</dbReference>
<sequence length="201" mass="21856">MDQAIPIKTALLSVSDKTDLIPFARRLNELGVKLISTGGTKKALAEADLPVTGIEEVTGFPEMMDGRVKTLHPKVHGGLLALRDKPDHAASLEEHDITPIDLVVVNLYPFERTVADPEVSTPEAIEQIDIGGPSMVRSAAKNHRYVTIVTDPKQYDTVTNALKANDGATTLALRQHLAAAAFTRTAEYDTAISTWLTTRFK</sequence>
<dbReference type="Pfam" id="PF01808">
    <property type="entry name" value="AICARFT_IMPCHas"/>
    <property type="match status" value="1"/>
</dbReference>
<proteinExistence type="predicted"/>
<dbReference type="PANTHER" id="PTHR11692">
    <property type="entry name" value="BIFUNCTIONAL PURINE BIOSYNTHESIS PROTEIN PURH"/>
    <property type="match status" value="1"/>
</dbReference>
<dbReference type="PROSITE" id="PS51855">
    <property type="entry name" value="MGS"/>
    <property type="match status" value="1"/>
</dbReference>
<dbReference type="InterPro" id="IPR002695">
    <property type="entry name" value="PurH-like"/>
</dbReference>
<dbReference type="FunFam" id="3.40.50.1380:FF:000001">
    <property type="entry name" value="Bifunctional purine biosynthesis protein PurH"/>
    <property type="match status" value="1"/>
</dbReference>
<dbReference type="InterPro" id="IPR036914">
    <property type="entry name" value="MGS-like_dom_sf"/>
</dbReference>
<evidence type="ECO:0000256" key="4">
    <source>
        <dbReference type="ARBA" id="ARBA00023268"/>
    </source>
</evidence>
<keyword evidence="2" id="KW-0658">Purine biosynthesis</keyword>
<evidence type="ECO:0000256" key="3">
    <source>
        <dbReference type="ARBA" id="ARBA00022801"/>
    </source>
</evidence>
<dbReference type="AlphaFoldDB" id="A0A7X0HA77"/>
<feature type="domain" description="MGS-like" evidence="5">
    <location>
        <begin position="3"/>
        <end position="150"/>
    </location>
</feature>
<dbReference type="Pfam" id="PF02142">
    <property type="entry name" value="MGS"/>
    <property type="match status" value="1"/>
</dbReference>
<dbReference type="RefSeq" id="WP_184678513.1">
    <property type="nucleotide sequence ID" value="NZ_JACHGY010000001.1"/>
</dbReference>
<dbReference type="SUPFAM" id="SSF52335">
    <property type="entry name" value="Methylglyoxal synthase-like"/>
    <property type="match status" value="1"/>
</dbReference>
<evidence type="ECO:0000313" key="6">
    <source>
        <dbReference type="EMBL" id="MBB6431016.1"/>
    </source>
</evidence>
<keyword evidence="1 6" id="KW-0808">Transferase</keyword>
<evidence type="ECO:0000313" key="7">
    <source>
        <dbReference type="Proteomes" id="UP000541810"/>
    </source>
</evidence>
<keyword evidence="7" id="KW-1185">Reference proteome</keyword>
<dbReference type="GO" id="GO:0005829">
    <property type="term" value="C:cytosol"/>
    <property type="evidence" value="ECO:0007669"/>
    <property type="project" value="TreeGrafter"/>
</dbReference>
<dbReference type="EC" id="3.5.4.10" evidence="6"/>
<dbReference type="PANTHER" id="PTHR11692:SF0">
    <property type="entry name" value="BIFUNCTIONAL PURINE BIOSYNTHESIS PROTEIN ATIC"/>
    <property type="match status" value="1"/>
</dbReference>
<dbReference type="GO" id="GO:0004643">
    <property type="term" value="F:phosphoribosylaminoimidazolecarboxamide formyltransferase activity"/>
    <property type="evidence" value="ECO:0007669"/>
    <property type="project" value="UniProtKB-EC"/>
</dbReference>
<evidence type="ECO:0000259" key="5">
    <source>
        <dbReference type="PROSITE" id="PS51855"/>
    </source>
</evidence>
<keyword evidence="4" id="KW-0511">Multifunctional enzyme</keyword>
<dbReference type="EMBL" id="JACHGY010000001">
    <property type="protein sequence ID" value="MBB6431016.1"/>
    <property type="molecule type" value="Genomic_DNA"/>
</dbReference>
<dbReference type="GO" id="GO:0006189">
    <property type="term" value="P:'de novo' IMP biosynthetic process"/>
    <property type="evidence" value="ECO:0007669"/>
    <property type="project" value="TreeGrafter"/>
</dbReference>